<dbReference type="Proteomes" id="UP001054889">
    <property type="component" value="Unassembled WGS sequence"/>
</dbReference>
<reference evidence="2" key="1">
    <citation type="journal article" date="2018" name="DNA Res.">
        <title>Multiple hybrid de novo genome assembly of finger millet, an orphan allotetraploid crop.</title>
        <authorList>
            <person name="Hatakeyama M."/>
            <person name="Aluri S."/>
            <person name="Balachadran M.T."/>
            <person name="Sivarajan S.R."/>
            <person name="Patrignani A."/>
            <person name="Gruter S."/>
            <person name="Poveda L."/>
            <person name="Shimizu-Inatsugi R."/>
            <person name="Baeten J."/>
            <person name="Francoijs K.J."/>
            <person name="Nataraja K.N."/>
            <person name="Reddy Y.A.N."/>
            <person name="Phadnis S."/>
            <person name="Ravikumar R.L."/>
            <person name="Schlapbach R."/>
            <person name="Sreeman S.M."/>
            <person name="Shimizu K.K."/>
        </authorList>
    </citation>
    <scope>NUCLEOTIDE SEQUENCE</scope>
</reference>
<keyword evidence="3" id="KW-1185">Reference proteome</keyword>
<dbReference type="GO" id="GO:0003676">
    <property type="term" value="F:nucleic acid binding"/>
    <property type="evidence" value="ECO:0007669"/>
    <property type="project" value="InterPro"/>
</dbReference>
<dbReference type="InterPro" id="IPR002156">
    <property type="entry name" value="RNaseH_domain"/>
</dbReference>
<dbReference type="PANTHER" id="PTHR47074:SF73">
    <property type="entry name" value="OS04G0448401 PROTEIN"/>
    <property type="match status" value="1"/>
</dbReference>
<name>A0AAV5BTZ2_ELECO</name>
<gene>
    <name evidence="2" type="primary">ga06026</name>
    <name evidence="2" type="ORF">PR202_ga06026</name>
</gene>
<evidence type="ECO:0000313" key="2">
    <source>
        <dbReference type="EMBL" id="GJM89805.1"/>
    </source>
</evidence>
<dbReference type="EMBL" id="BQKI01000002">
    <property type="protein sequence ID" value="GJM89805.1"/>
    <property type="molecule type" value="Genomic_DNA"/>
</dbReference>
<dbReference type="GO" id="GO:0004523">
    <property type="term" value="F:RNA-DNA hybrid ribonuclease activity"/>
    <property type="evidence" value="ECO:0007669"/>
    <property type="project" value="InterPro"/>
</dbReference>
<evidence type="ECO:0000313" key="3">
    <source>
        <dbReference type="Proteomes" id="UP001054889"/>
    </source>
</evidence>
<feature type="domain" description="RNase H type-1" evidence="1">
    <location>
        <begin position="2"/>
        <end position="71"/>
    </location>
</feature>
<dbReference type="PANTHER" id="PTHR47074">
    <property type="entry name" value="BNAC02G40300D PROTEIN"/>
    <property type="match status" value="1"/>
</dbReference>
<evidence type="ECO:0000259" key="1">
    <source>
        <dbReference type="Pfam" id="PF13456"/>
    </source>
</evidence>
<organism evidence="2 3">
    <name type="scientific">Eleusine coracana subsp. coracana</name>
    <dbReference type="NCBI Taxonomy" id="191504"/>
    <lineage>
        <taxon>Eukaryota</taxon>
        <taxon>Viridiplantae</taxon>
        <taxon>Streptophyta</taxon>
        <taxon>Embryophyta</taxon>
        <taxon>Tracheophyta</taxon>
        <taxon>Spermatophyta</taxon>
        <taxon>Magnoliopsida</taxon>
        <taxon>Liliopsida</taxon>
        <taxon>Poales</taxon>
        <taxon>Poaceae</taxon>
        <taxon>PACMAD clade</taxon>
        <taxon>Chloridoideae</taxon>
        <taxon>Cynodonteae</taxon>
        <taxon>Eleusininae</taxon>
        <taxon>Eleusine</taxon>
    </lineage>
</organism>
<accession>A0AAV5BTZ2</accession>
<proteinExistence type="predicted"/>
<comment type="caution">
    <text evidence="2">The sequence shown here is derived from an EMBL/GenBank/DDBJ whole genome shotgun (WGS) entry which is preliminary data.</text>
</comment>
<protein>
    <recommendedName>
        <fullName evidence="1">RNase H type-1 domain-containing protein</fullName>
    </recommendedName>
</protein>
<dbReference type="AlphaFoldDB" id="A0AAV5BTZ2"/>
<dbReference type="Pfam" id="PF13456">
    <property type="entry name" value="RVT_3"/>
    <property type="match status" value="1"/>
</dbReference>
<reference evidence="2" key="2">
    <citation type="submission" date="2021-12" db="EMBL/GenBank/DDBJ databases">
        <title>Resequencing data analysis of finger millet.</title>
        <authorList>
            <person name="Hatakeyama M."/>
            <person name="Aluri S."/>
            <person name="Balachadran M.T."/>
            <person name="Sivarajan S.R."/>
            <person name="Poveda L."/>
            <person name="Shimizu-Inatsugi R."/>
            <person name="Schlapbach R."/>
            <person name="Sreeman S.M."/>
            <person name="Shimizu K.K."/>
        </authorList>
    </citation>
    <scope>NUCLEOTIDE SEQUENCE</scope>
</reference>
<dbReference type="InterPro" id="IPR052929">
    <property type="entry name" value="RNase_H-like_EbsB-rel"/>
</dbReference>
<sequence>MGIVIRDAAGKTLLCSWRALFRAWDAEETETIAATEGMRLAVEWNPEKAILESDCASVIQAFKCVGNLKSSLSFIVREGVEGSV</sequence>